<proteinExistence type="predicted"/>
<reference evidence="1 2" key="1">
    <citation type="submission" date="2020-06" db="EMBL/GenBank/DDBJ databases">
        <title>Frischella cerana isolated from Apis cerana gut homogenate.</title>
        <authorList>
            <person name="Wolter L.A."/>
            <person name="Suenami S."/>
            <person name="Miyazaki R."/>
        </authorList>
    </citation>
    <scope>NUCLEOTIDE SEQUENCE [LARGE SCALE GENOMIC DNA]</scope>
    <source>
        <strain evidence="1 2">Ac13</strain>
    </source>
</reference>
<evidence type="ECO:0000313" key="2">
    <source>
        <dbReference type="Proteomes" id="UP000651208"/>
    </source>
</evidence>
<dbReference type="RefSeq" id="WP_187755343.1">
    <property type="nucleotide sequence ID" value="NZ_JABURY010000015.1"/>
</dbReference>
<keyword evidence="2" id="KW-1185">Reference proteome</keyword>
<dbReference type="Proteomes" id="UP000651208">
    <property type="component" value="Unassembled WGS sequence"/>
</dbReference>
<organism evidence="1 2">
    <name type="scientific">Frischella japonica</name>
    <dbReference type="NCBI Taxonomy" id="2741544"/>
    <lineage>
        <taxon>Bacteria</taxon>
        <taxon>Pseudomonadati</taxon>
        <taxon>Pseudomonadota</taxon>
        <taxon>Gammaproteobacteria</taxon>
        <taxon>Orbales</taxon>
        <taxon>Orbaceae</taxon>
        <taxon>Frischella</taxon>
    </lineage>
</organism>
<evidence type="ECO:0000313" key="1">
    <source>
        <dbReference type="EMBL" id="MBC9130898.1"/>
    </source>
</evidence>
<sequence length="55" mass="6521">MKKEKQIIKKNGIKIVDDIYRYLISYGIHYKRYDHKNKLAELSCLLSIQGISNVH</sequence>
<gene>
    <name evidence="1" type="ORF">FcAc13_06195</name>
</gene>
<accession>A0ABR7QXE6</accession>
<protein>
    <submittedName>
        <fullName evidence="1">Uncharacterized protein</fullName>
    </submittedName>
</protein>
<name>A0ABR7QXE6_9GAMM</name>
<dbReference type="EMBL" id="JABURY010000015">
    <property type="protein sequence ID" value="MBC9130898.1"/>
    <property type="molecule type" value="Genomic_DNA"/>
</dbReference>
<comment type="caution">
    <text evidence="1">The sequence shown here is derived from an EMBL/GenBank/DDBJ whole genome shotgun (WGS) entry which is preliminary data.</text>
</comment>